<reference evidence="1" key="1">
    <citation type="submission" date="2020-07" db="EMBL/GenBank/DDBJ databases">
        <title>Multicomponent nature underlies the extraordinary mechanical properties of spider dragline silk.</title>
        <authorList>
            <person name="Kono N."/>
            <person name="Nakamura H."/>
            <person name="Mori M."/>
            <person name="Yoshida Y."/>
            <person name="Ohtoshi R."/>
            <person name="Malay A.D."/>
            <person name="Moran D.A.P."/>
            <person name="Tomita M."/>
            <person name="Numata K."/>
            <person name="Arakawa K."/>
        </authorList>
    </citation>
    <scope>NUCLEOTIDE SEQUENCE</scope>
</reference>
<protein>
    <submittedName>
        <fullName evidence="1">Uncharacterized protein</fullName>
    </submittedName>
</protein>
<comment type="caution">
    <text evidence="1">The sequence shown here is derived from an EMBL/GenBank/DDBJ whole genome shotgun (WGS) entry which is preliminary data.</text>
</comment>
<accession>A0A8X6III4</accession>
<evidence type="ECO:0000313" key="1">
    <source>
        <dbReference type="EMBL" id="GFR05400.1"/>
    </source>
</evidence>
<dbReference type="Proteomes" id="UP000887116">
    <property type="component" value="Unassembled WGS sequence"/>
</dbReference>
<gene>
    <name evidence="1" type="ORF">TNCT_593031</name>
</gene>
<sequence length="95" mass="10596">MLRITVKTSKTYAIISDTVQGTLQQMTFLSSDGSADNFSFLERTEPMKLDLSVRYPNPYCHVELTSGQMTASNRPRQTVSPVVVTHSTFHLNLSA</sequence>
<evidence type="ECO:0000313" key="2">
    <source>
        <dbReference type="Proteomes" id="UP000887116"/>
    </source>
</evidence>
<dbReference type="EMBL" id="BMAO01015956">
    <property type="protein sequence ID" value="GFR05400.1"/>
    <property type="molecule type" value="Genomic_DNA"/>
</dbReference>
<organism evidence="1 2">
    <name type="scientific">Trichonephila clavata</name>
    <name type="common">Joro spider</name>
    <name type="synonym">Nephila clavata</name>
    <dbReference type="NCBI Taxonomy" id="2740835"/>
    <lineage>
        <taxon>Eukaryota</taxon>
        <taxon>Metazoa</taxon>
        <taxon>Ecdysozoa</taxon>
        <taxon>Arthropoda</taxon>
        <taxon>Chelicerata</taxon>
        <taxon>Arachnida</taxon>
        <taxon>Araneae</taxon>
        <taxon>Araneomorphae</taxon>
        <taxon>Entelegynae</taxon>
        <taxon>Araneoidea</taxon>
        <taxon>Nephilidae</taxon>
        <taxon>Trichonephila</taxon>
    </lineage>
</organism>
<name>A0A8X6III4_TRICU</name>
<dbReference type="AlphaFoldDB" id="A0A8X6III4"/>
<proteinExistence type="predicted"/>
<keyword evidence="2" id="KW-1185">Reference proteome</keyword>
<dbReference type="OrthoDB" id="10483441at2759"/>